<proteinExistence type="predicted"/>
<organism evidence="1">
    <name type="scientific">Thermodesulfatator atlanticus</name>
    <dbReference type="NCBI Taxonomy" id="501497"/>
    <lineage>
        <taxon>Bacteria</taxon>
        <taxon>Pseudomonadati</taxon>
        <taxon>Thermodesulfobacteriota</taxon>
        <taxon>Thermodesulfobacteria</taxon>
        <taxon>Thermodesulfobacteriales</taxon>
        <taxon>Thermodesulfatatoraceae</taxon>
        <taxon>Thermodesulfatator</taxon>
    </lineage>
</organism>
<dbReference type="AlphaFoldDB" id="A0A7V5NYP2"/>
<dbReference type="EMBL" id="DROK01000056">
    <property type="protein sequence ID" value="HHI96605.1"/>
    <property type="molecule type" value="Genomic_DNA"/>
</dbReference>
<evidence type="ECO:0008006" key="2">
    <source>
        <dbReference type="Google" id="ProtNLM"/>
    </source>
</evidence>
<reference evidence="1" key="1">
    <citation type="journal article" date="2020" name="mSystems">
        <title>Genome- and Community-Level Interaction Insights into Carbon Utilization and Element Cycling Functions of Hydrothermarchaeota in Hydrothermal Sediment.</title>
        <authorList>
            <person name="Zhou Z."/>
            <person name="Liu Y."/>
            <person name="Xu W."/>
            <person name="Pan J."/>
            <person name="Luo Z.H."/>
            <person name="Li M."/>
        </authorList>
    </citation>
    <scope>NUCLEOTIDE SEQUENCE [LARGE SCALE GENOMIC DNA]</scope>
    <source>
        <strain evidence="1">HyVt-533</strain>
    </source>
</reference>
<dbReference type="Proteomes" id="UP000886101">
    <property type="component" value="Unassembled WGS sequence"/>
</dbReference>
<gene>
    <name evidence="1" type="ORF">ENJ96_02000</name>
</gene>
<evidence type="ECO:0000313" key="1">
    <source>
        <dbReference type="EMBL" id="HHI96605.1"/>
    </source>
</evidence>
<name>A0A7V5NYP2_9BACT</name>
<sequence length="97" mass="11197">MKPKKKIVLKKNEKPQEPQSLFEKLKGQKIVIQSRAGTRYEGIFEAYKDGFFWLREGEIIGKEFRVSTALLAVDRGQTVHFHLYPTAVESLDKEGED</sequence>
<protein>
    <recommendedName>
        <fullName evidence="2">LSM domain-containing protein</fullName>
    </recommendedName>
</protein>
<comment type="caution">
    <text evidence="1">The sequence shown here is derived from an EMBL/GenBank/DDBJ whole genome shotgun (WGS) entry which is preliminary data.</text>
</comment>
<accession>A0A7V5NYP2</accession>